<dbReference type="PROSITE" id="PS50089">
    <property type="entry name" value="ZF_RING_2"/>
    <property type="match status" value="1"/>
</dbReference>
<dbReference type="Pfam" id="PF00240">
    <property type="entry name" value="ubiquitin"/>
    <property type="match status" value="1"/>
</dbReference>
<dbReference type="EMBL" id="GDJX01024434">
    <property type="protein sequence ID" value="JAT43502.1"/>
    <property type="molecule type" value="Transcribed_RNA"/>
</dbReference>
<keyword evidence="1" id="KW-0479">Metal-binding</keyword>
<gene>
    <name evidence="4" type="primary">V-UBI_3</name>
    <name evidence="4" type="ORF">g.25391</name>
</gene>
<protein>
    <submittedName>
        <fullName evidence="4">Ubiquitin-like protein</fullName>
    </submittedName>
</protein>
<dbReference type="AlphaFoldDB" id="A0A1D1XM87"/>
<keyword evidence="1" id="KW-0863">Zinc-finger</keyword>
<evidence type="ECO:0000259" key="2">
    <source>
        <dbReference type="PROSITE" id="PS50053"/>
    </source>
</evidence>
<name>A0A1D1XM87_9ARAE</name>
<dbReference type="InterPro" id="IPR001841">
    <property type="entry name" value="Znf_RING"/>
</dbReference>
<dbReference type="Gene3D" id="2.60.60.30">
    <property type="entry name" value="sav2460 like domains"/>
    <property type="match status" value="1"/>
</dbReference>
<evidence type="ECO:0000313" key="4">
    <source>
        <dbReference type="EMBL" id="JAT43502.1"/>
    </source>
</evidence>
<keyword evidence="1" id="KW-0862">Zinc</keyword>
<reference evidence="4" key="1">
    <citation type="submission" date="2015-07" db="EMBL/GenBank/DDBJ databases">
        <title>Transcriptome Assembly of Anthurium amnicola.</title>
        <authorList>
            <person name="Suzuki J."/>
        </authorList>
    </citation>
    <scope>NUCLEOTIDE SEQUENCE</scope>
</reference>
<feature type="domain" description="Ubiquitin-like" evidence="2">
    <location>
        <begin position="101"/>
        <end position="178"/>
    </location>
</feature>
<dbReference type="PANTHER" id="PTHR32097:SF17">
    <property type="entry name" value="CAMP-BINDING PROTEIN 1-RELATED"/>
    <property type="match status" value="1"/>
</dbReference>
<feature type="domain" description="RING-type" evidence="3">
    <location>
        <begin position="3"/>
        <end position="53"/>
    </location>
</feature>
<proteinExistence type="predicted"/>
<evidence type="ECO:0000256" key="1">
    <source>
        <dbReference type="PROSITE-ProRule" id="PRU00175"/>
    </source>
</evidence>
<dbReference type="InterPro" id="IPR051324">
    <property type="entry name" value="Stress/Tellurium_Resist"/>
</dbReference>
<dbReference type="Pfam" id="PF02342">
    <property type="entry name" value="TerD"/>
    <property type="match status" value="1"/>
</dbReference>
<evidence type="ECO:0000259" key="3">
    <source>
        <dbReference type="PROSITE" id="PS50089"/>
    </source>
</evidence>
<dbReference type="InterPro" id="IPR000626">
    <property type="entry name" value="Ubiquitin-like_dom"/>
</dbReference>
<dbReference type="InterPro" id="IPR003325">
    <property type="entry name" value="TerD"/>
</dbReference>
<organism evidence="4">
    <name type="scientific">Anthurium amnicola</name>
    <dbReference type="NCBI Taxonomy" id="1678845"/>
    <lineage>
        <taxon>Eukaryota</taxon>
        <taxon>Viridiplantae</taxon>
        <taxon>Streptophyta</taxon>
        <taxon>Embryophyta</taxon>
        <taxon>Tracheophyta</taxon>
        <taxon>Spermatophyta</taxon>
        <taxon>Magnoliopsida</taxon>
        <taxon>Liliopsida</taxon>
        <taxon>Araceae</taxon>
        <taxon>Pothoideae</taxon>
        <taxon>Potheae</taxon>
        <taxon>Anthurium</taxon>
    </lineage>
</organism>
<dbReference type="GO" id="GO:0008270">
    <property type="term" value="F:zinc ion binding"/>
    <property type="evidence" value="ECO:0007669"/>
    <property type="project" value="UniProtKB-KW"/>
</dbReference>
<dbReference type="PANTHER" id="PTHR32097">
    <property type="entry name" value="CAMP-BINDING PROTEIN 1-RELATED"/>
    <property type="match status" value="1"/>
</dbReference>
<sequence>MKCSQCKIDKLSNEFPSSPVTERCIHVSSHCLRCLVQSLDKQNEDEYHCPGCKAALNNEEVVRWRQRLDKASFKLNVDKLGRRHLANIENVDNNEEIVQQGNIYVVLLNGEKIVVDYEKVPTVVALRQAIRTKKKIEVTKQKLVYNGVELKDHADDNNRHKNLVEYGIRANSHIQLMVILYEITEKETIKDLVFDLDWGFPNDQTVDYLDGTCFAYTGNKYWRKYDYQSQHYPSTPNTRHSGDVLNRATRRGHHQITSKLDELPENVTHLYFILSAWNSPSIGCYKTPTFSLLDKEHPDKNLCRYELENVAHSKAVIMCSVARAGTKWNVYIVGTESAGNAKDYRPIEQKIQTMDGLF</sequence>
<accession>A0A1D1XM87</accession>
<dbReference type="SUPFAM" id="SSF54236">
    <property type="entry name" value="Ubiquitin-like"/>
    <property type="match status" value="1"/>
</dbReference>
<dbReference type="CDD" id="cd17039">
    <property type="entry name" value="Ubl_ubiquitin_like"/>
    <property type="match status" value="1"/>
</dbReference>
<dbReference type="PROSITE" id="PS50053">
    <property type="entry name" value="UBIQUITIN_2"/>
    <property type="match status" value="1"/>
</dbReference>
<dbReference type="Gene3D" id="3.10.20.90">
    <property type="entry name" value="Phosphatidylinositol 3-kinase Catalytic Subunit, Chain A, domain 1"/>
    <property type="match status" value="1"/>
</dbReference>
<dbReference type="InterPro" id="IPR029071">
    <property type="entry name" value="Ubiquitin-like_domsf"/>
</dbReference>